<gene>
    <name evidence="1" type="ORF">Q664_18690</name>
</gene>
<dbReference type="AlphaFoldDB" id="A0A084STY4"/>
<evidence type="ECO:0000313" key="2">
    <source>
        <dbReference type="Proteomes" id="UP000028547"/>
    </source>
</evidence>
<organism evidence="1 2">
    <name type="scientific">Archangium violaceum Cb vi76</name>
    <dbReference type="NCBI Taxonomy" id="1406225"/>
    <lineage>
        <taxon>Bacteria</taxon>
        <taxon>Pseudomonadati</taxon>
        <taxon>Myxococcota</taxon>
        <taxon>Myxococcia</taxon>
        <taxon>Myxococcales</taxon>
        <taxon>Cystobacterineae</taxon>
        <taxon>Archangiaceae</taxon>
        <taxon>Archangium</taxon>
    </lineage>
</organism>
<accession>A0A084STY4</accession>
<comment type="caution">
    <text evidence="1">The sequence shown here is derived from an EMBL/GenBank/DDBJ whole genome shotgun (WGS) entry which is preliminary data.</text>
</comment>
<sequence>MAVQVLTHPSRSFDRNGPFTTVASVASAAAQFPAANDPIYGAARTYYNANTQAVNTILKGWIGGGYLELVPKVGSMAKKLHTRQYANYGDLLKAAVFEHRSRPSITIENRLAAEANNSAEIEQGLAGALLAIYNRVMGLGTYRRTRILNELRTFSGAYWIYYRRTRFGIGIASYIQNPNPAWVTTNIAIYHDLMEYFLSKYERDGTPRKHFPKKTAGQGLIHEEEQYEFGSFQYTDLRGQVVTVNIKLGDDYRNTLSTPNESVEVTQSARDKDMLMWASHSWTTLRLMQLVKWASGNNLDHYEAVAWALFAFWNRTMLQGVHPIHRFHEVMDIAKNFGVYYREFTYPDHAPGHDPARPYSNWYSRFM</sequence>
<proteinExistence type="predicted"/>
<protein>
    <submittedName>
        <fullName evidence="1">Uncharacterized protein</fullName>
    </submittedName>
</protein>
<reference evidence="1 2" key="1">
    <citation type="submission" date="2014-07" db="EMBL/GenBank/DDBJ databases">
        <title>Draft Genome Sequence of Gephyronic Acid Producer, Cystobacter violaceus Strain Cb vi76.</title>
        <authorList>
            <person name="Stevens D.C."/>
            <person name="Young J."/>
            <person name="Carmichael R."/>
            <person name="Tan J."/>
            <person name="Taylor R.E."/>
        </authorList>
    </citation>
    <scope>NUCLEOTIDE SEQUENCE [LARGE SCALE GENOMIC DNA]</scope>
    <source>
        <strain evidence="1 2">Cb vi76</strain>
    </source>
</reference>
<dbReference type="EMBL" id="JPMI01000122">
    <property type="protein sequence ID" value="KFA91919.1"/>
    <property type="molecule type" value="Genomic_DNA"/>
</dbReference>
<dbReference type="Proteomes" id="UP000028547">
    <property type="component" value="Unassembled WGS sequence"/>
</dbReference>
<evidence type="ECO:0000313" key="1">
    <source>
        <dbReference type="EMBL" id="KFA91919.1"/>
    </source>
</evidence>
<name>A0A084STY4_9BACT</name>
<dbReference type="RefSeq" id="WP_043396846.1">
    <property type="nucleotide sequence ID" value="NZ_JPMI01000122.1"/>
</dbReference>